<dbReference type="GO" id="GO:0120015">
    <property type="term" value="F:sterol transfer activity"/>
    <property type="evidence" value="ECO:0007669"/>
    <property type="project" value="TreeGrafter"/>
</dbReference>
<dbReference type="STRING" id="1754192.A0A1Y1WYF2"/>
<reference evidence="2 3" key="2">
    <citation type="submission" date="2016-08" db="EMBL/GenBank/DDBJ databases">
        <title>Pervasive Adenine N6-methylation of Active Genes in Fungi.</title>
        <authorList>
            <consortium name="DOE Joint Genome Institute"/>
            <person name="Mondo S.J."/>
            <person name="Dannebaum R.O."/>
            <person name="Kuo R.C."/>
            <person name="Labutti K."/>
            <person name="Haridas S."/>
            <person name="Kuo A."/>
            <person name="Salamov A."/>
            <person name="Ahrendt S.R."/>
            <person name="Lipzen A."/>
            <person name="Sullivan W."/>
            <person name="Andreopoulos W.B."/>
            <person name="Clum A."/>
            <person name="Lindquist E."/>
            <person name="Daum C."/>
            <person name="Ramamoorthy G.K."/>
            <person name="Gryganskyi A."/>
            <person name="Culley D."/>
            <person name="Magnuson J.K."/>
            <person name="James T.Y."/>
            <person name="O'Malley M.A."/>
            <person name="Stajich J.E."/>
            <person name="Spatafora J.W."/>
            <person name="Visel A."/>
            <person name="Grigoriev I.V."/>
        </authorList>
    </citation>
    <scope>NUCLEOTIDE SEQUENCE [LARGE SCALE GENOMIC DNA]</scope>
    <source>
        <strain evidence="2 3">S4</strain>
    </source>
</reference>
<dbReference type="OrthoDB" id="2162691at2759"/>
<dbReference type="GO" id="GO:0140268">
    <property type="term" value="C:endoplasmic reticulum-plasma membrane contact site"/>
    <property type="evidence" value="ECO:0007669"/>
    <property type="project" value="TreeGrafter"/>
</dbReference>
<reference evidence="2 3" key="1">
    <citation type="submission" date="2016-08" db="EMBL/GenBank/DDBJ databases">
        <title>A Parts List for Fungal Cellulosomes Revealed by Comparative Genomics.</title>
        <authorList>
            <consortium name="DOE Joint Genome Institute"/>
            <person name="Haitjema C.H."/>
            <person name="Gilmore S.P."/>
            <person name="Henske J.K."/>
            <person name="Solomon K.V."/>
            <person name="De Groot R."/>
            <person name="Kuo A."/>
            <person name="Mondo S.J."/>
            <person name="Salamov A.A."/>
            <person name="Labutti K."/>
            <person name="Zhao Z."/>
            <person name="Chiniquy J."/>
            <person name="Barry K."/>
            <person name="Brewer H.M."/>
            <person name="Purvine S.O."/>
            <person name="Wright A.T."/>
            <person name="Boxma B."/>
            <person name="Van Alen T."/>
            <person name="Hackstein J.H."/>
            <person name="Baker S.E."/>
            <person name="Grigoriev I.V."/>
            <person name="O'Malley M.A."/>
        </authorList>
    </citation>
    <scope>NUCLEOTIDE SEQUENCE [LARGE SCALE GENOMIC DNA]</scope>
    <source>
        <strain evidence="2 3">S4</strain>
    </source>
</reference>
<dbReference type="PANTHER" id="PTHR23319">
    <property type="entry name" value="GRAM DOMAIN CONTAINING 1B, ISOFORM E"/>
    <property type="match status" value="1"/>
</dbReference>
<proteinExistence type="predicted"/>
<dbReference type="PANTHER" id="PTHR23319:SF4">
    <property type="entry name" value="GRAM DOMAIN CONTAINING 1B, ISOFORM E"/>
    <property type="match status" value="1"/>
</dbReference>
<dbReference type="EMBL" id="MCFG01000207">
    <property type="protein sequence ID" value="ORX78523.1"/>
    <property type="molecule type" value="Genomic_DNA"/>
</dbReference>
<evidence type="ECO:0000313" key="3">
    <source>
        <dbReference type="Proteomes" id="UP000193944"/>
    </source>
</evidence>
<dbReference type="InterPro" id="IPR051482">
    <property type="entry name" value="Cholesterol_transport"/>
</dbReference>
<comment type="caution">
    <text evidence="2">The sequence shown here is derived from an EMBL/GenBank/DDBJ whole genome shotgun (WGS) entry which is preliminary data.</text>
</comment>
<dbReference type="SMART" id="SM00568">
    <property type="entry name" value="GRAM"/>
    <property type="match status" value="1"/>
</dbReference>
<accession>A0A1Y1WYF2</accession>
<dbReference type="InterPro" id="IPR011993">
    <property type="entry name" value="PH-like_dom_sf"/>
</dbReference>
<dbReference type="GO" id="GO:0005886">
    <property type="term" value="C:plasma membrane"/>
    <property type="evidence" value="ECO:0007669"/>
    <property type="project" value="TreeGrafter"/>
</dbReference>
<dbReference type="AlphaFoldDB" id="A0A1Y1WYF2"/>
<dbReference type="InterPro" id="IPR004182">
    <property type="entry name" value="GRAM"/>
</dbReference>
<dbReference type="GO" id="GO:0032934">
    <property type="term" value="F:sterol binding"/>
    <property type="evidence" value="ECO:0007669"/>
    <property type="project" value="TreeGrafter"/>
</dbReference>
<dbReference type="Proteomes" id="UP000193944">
    <property type="component" value="Unassembled WGS sequence"/>
</dbReference>
<gene>
    <name evidence="2" type="ORF">BCR32DRAFT_46810</name>
</gene>
<name>A0A1Y1WYF2_9FUNG</name>
<dbReference type="GO" id="GO:0032366">
    <property type="term" value="P:intracellular sterol transport"/>
    <property type="evidence" value="ECO:0007669"/>
    <property type="project" value="TreeGrafter"/>
</dbReference>
<keyword evidence="3" id="KW-1185">Reference proteome</keyword>
<dbReference type="Gene3D" id="2.30.29.30">
    <property type="entry name" value="Pleckstrin-homology domain (PH domain)/Phosphotyrosine-binding domain (PTB)"/>
    <property type="match status" value="1"/>
</dbReference>
<evidence type="ECO:0000259" key="1">
    <source>
        <dbReference type="SMART" id="SM00568"/>
    </source>
</evidence>
<evidence type="ECO:0000313" key="2">
    <source>
        <dbReference type="EMBL" id="ORX78523.1"/>
    </source>
</evidence>
<sequence>MSETDISSSTLLLNDNDSKNRNFHKAFRKKGIPSNEVVIDRYSCALQIDLLLLQGFLYVTQNYFCYYSNVVGFIHQVVIPLSKVKCILKKNAALVVPNAIQIDTKTGESYFMLSFINRDSVYNQLTSLLESYKVIKKINFYKFFFFYLNSNN</sequence>
<feature type="domain" description="GRAM" evidence="1">
    <location>
        <begin position="21"/>
        <end position="91"/>
    </location>
</feature>
<dbReference type="Pfam" id="PF02893">
    <property type="entry name" value="GRAM"/>
    <property type="match status" value="1"/>
</dbReference>
<organism evidence="2 3">
    <name type="scientific">Anaeromyces robustus</name>
    <dbReference type="NCBI Taxonomy" id="1754192"/>
    <lineage>
        <taxon>Eukaryota</taxon>
        <taxon>Fungi</taxon>
        <taxon>Fungi incertae sedis</taxon>
        <taxon>Chytridiomycota</taxon>
        <taxon>Chytridiomycota incertae sedis</taxon>
        <taxon>Neocallimastigomycetes</taxon>
        <taxon>Neocallimastigales</taxon>
        <taxon>Neocallimastigaceae</taxon>
        <taxon>Anaeromyces</taxon>
    </lineage>
</organism>
<protein>
    <recommendedName>
        <fullName evidence="1">GRAM domain-containing protein</fullName>
    </recommendedName>
</protein>
<dbReference type="GO" id="GO:0005789">
    <property type="term" value="C:endoplasmic reticulum membrane"/>
    <property type="evidence" value="ECO:0007669"/>
    <property type="project" value="TreeGrafter"/>
</dbReference>